<dbReference type="SUPFAM" id="SSF54001">
    <property type="entry name" value="Cysteine proteinases"/>
    <property type="match status" value="1"/>
</dbReference>
<accession>W9XFV0</accession>
<dbReference type="OrthoDB" id="640249at2759"/>
<comment type="caution">
    <text evidence="3">The sequence shown here is derived from an EMBL/GenBank/DDBJ whole genome shotgun (WGS) entry which is preliminary data.</text>
</comment>
<proteinExistence type="predicted"/>
<dbReference type="HOGENOM" id="CLU_056603_3_0_1"/>
<protein>
    <recommendedName>
        <fullName evidence="2">Peptidase C1A papain C-terminal domain-containing protein</fullName>
    </recommendedName>
</protein>
<dbReference type="InterPro" id="IPR038765">
    <property type="entry name" value="Papain-like_cys_pep_sf"/>
</dbReference>
<gene>
    <name evidence="3" type="ORF">A1O3_08609</name>
</gene>
<dbReference type="RefSeq" id="XP_007736896.1">
    <property type="nucleotide sequence ID" value="XM_007738706.1"/>
</dbReference>
<name>W9XFV0_9EURO</name>
<dbReference type="Gene3D" id="3.90.70.10">
    <property type="entry name" value="Cysteine proteinases"/>
    <property type="match status" value="1"/>
</dbReference>
<sequence>MPDAEKTPATSPVKGGGAFPDSFDENDQYYIPDPRTPDPPPPSVDLRKDHADSVTPIYDQGSTQSCTANAAAAAFWYEEKAGRHAADWGDTGPSRLFIYWLARRGTDPSFVTAEDTGSIMRDAIHGIAKYGACPEPDWPFPDFKAIDAQVQSEKLDDHTAIKKRTKQLRDENVNRRPTDVAFKNAENHKITTYRRLDADRPTEQDQRLTVDAKDLLGQAVLRRLKMCLSEGFPVAFSFWYYLPPKDMYDKTGDMFVLKDVWNHPRAPEKGLGPIARHTPPEKRNGHSVLAIGYDDDKQQVLVQNSWGQKWGKGKGVFLMPYAWITDFEATNDFWTIRTAAGPTAPGWEEINKSILGDFFGNLFGDAKG</sequence>
<dbReference type="PROSITE" id="PS00639">
    <property type="entry name" value="THIOL_PROTEASE_HIS"/>
    <property type="match status" value="1"/>
</dbReference>
<dbReference type="GO" id="GO:0006508">
    <property type="term" value="P:proteolysis"/>
    <property type="evidence" value="ECO:0007669"/>
    <property type="project" value="InterPro"/>
</dbReference>
<keyword evidence="4" id="KW-1185">Reference proteome</keyword>
<dbReference type="CDD" id="cd02619">
    <property type="entry name" value="Peptidase_C1"/>
    <property type="match status" value="1"/>
</dbReference>
<dbReference type="AlphaFoldDB" id="W9XFV0"/>
<dbReference type="eggNOG" id="ENOG502S8PN">
    <property type="taxonomic scope" value="Eukaryota"/>
</dbReference>
<evidence type="ECO:0000313" key="3">
    <source>
        <dbReference type="EMBL" id="EXJ79108.1"/>
    </source>
</evidence>
<dbReference type="InterPro" id="IPR025660">
    <property type="entry name" value="Pept_his_AS"/>
</dbReference>
<dbReference type="InterPro" id="IPR000668">
    <property type="entry name" value="Peptidase_C1A_C"/>
</dbReference>
<feature type="region of interest" description="Disordered" evidence="1">
    <location>
        <begin position="1"/>
        <end position="49"/>
    </location>
</feature>
<evidence type="ECO:0000256" key="1">
    <source>
        <dbReference type="SAM" id="MobiDB-lite"/>
    </source>
</evidence>
<dbReference type="STRING" id="1182542.W9XFV0"/>
<dbReference type="GO" id="GO:0008234">
    <property type="term" value="F:cysteine-type peptidase activity"/>
    <property type="evidence" value="ECO:0007669"/>
    <property type="project" value="InterPro"/>
</dbReference>
<dbReference type="EMBL" id="AMGY01000008">
    <property type="protein sequence ID" value="EXJ79108.1"/>
    <property type="molecule type" value="Genomic_DNA"/>
</dbReference>
<organism evidence="3 4">
    <name type="scientific">Capronia epimyces CBS 606.96</name>
    <dbReference type="NCBI Taxonomy" id="1182542"/>
    <lineage>
        <taxon>Eukaryota</taxon>
        <taxon>Fungi</taxon>
        <taxon>Dikarya</taxon>
        <taxon>Ascomycota</taxon>
        <taxon>Pezizomycotina</taxon>
        <taxon>Eurotiomycetes</taxon>
        <taxon>Chaetothyriomycetidae</taxon>
        <taxon>Chaetothyriales</taxon>
        <taxon>Herpotrichiellaceae</taxon>
        <taxon>Capronia</taxon>
    </lineage>
</organism>
<reference evidence="3 4" key="1">
    <citation type="submission" date="2013-03" db="EMBL/GenBank/DDBJ databases">
        <title>The Genome Sequence of Capronia epimyces CBS 606.96.</title>
        <authorList>
            <consortium name="The Broad Institute Genomics Platform"/>
            <person name="Cuomo C."/>
            <person name="de Hoog S."/>
            <person name="Gorbushina A."/>
            <person name="Walker B."/>
            <person name="Young S.K."/>
            <person name="Zeng Q."/>
            <person name="Gargeya S."/>
            <person name="Fitzgerald M."/>
            <person name="Haas B."/>
            <person name="Abouelleil A."/>
            <person name="Allen A.W."/>
            <person name="Alvarado L."/>
            <person name="Arachchi H.M."/>
            <person name="Berlin A.M."/>
            <person name="Chapman S.B."/>
            <person name="Gainer-Dewar J."/>
            <person name="Goldberg J."/>
            <person name="Griggs A."/>
            <person name="Gujja S."/>
            <person name="Hansen M."/>
            <person name="Howarth C."/>
            <person name="Imamovic A."/>
            <person name="Ireland A."/>
            <person name="Larimer J."/>
            <person name="McCowan C."/>
            <person name="Murphy C."/>
            <person name="Pearson M."/>
            <person name="Poon T.W."/>
            <person name="Priest M."/>
            <person name="Roberts A."/>
            <person name="Saif S."/>
            <person name="Shea T."/>
            <person name="Sisk P."/>
            <person name="Sykes S."/>
            <person name="Wortman J."/>
            <person name="Nusbaum C."/>
            <person name="Birren B."/>
        </authorList>
    </citation>
    <scope>NUCLEOTIDE SEQUENCE [LARGE SCALE GENOMIC DNA]</scope>
    <source>
        <strain evidence="3 4">CBS 606.96</strain>
    </source>
</reference>
<dbReference type="Pfam" id="PF00112">
    <property type="entry name" value="Peptidase_C1"/>
    <property type="match status" value="1"/>
</dbReference>
<feature type="domain" description="Peptidase C1A papain C-terminal" evidence="2">
    <location>
        <begin position="277"/>
        <end position="319"/>
    </location>
</feature>
<dbReference type="Proteomes" id="UP000019478">
    <property type="component" value="Unassembled WGS sequence"/>
</dbReference>
<evidence type="ECO:0000313" key="4">
    <source>
        <dbReference type="Proteomes" id="UP000019478"/>
    </source>
</evidence>
<evidence type="ECO:0000259" key="2">
    <source>
        <dbReference type="Pfam" id="PF00112"/>
    </source>
</evidence>
<dbReference type="GeneID" id="19172696"/>